<proteinExistence type="predicted"/>
<keyword evidence="3" id="KW-1185">Reference proteome</keyword>
<keyword evidence="1" id="KW-1133">Transmembrane helix</keyword>
<evidence type="ECO:0000313" key="3">
    <source>
        <dbReference type="Proteomes" id="UP000031967"/>
    </source>
</evidence>
<comment type="caution">
    <text evidence="2">The sequence shown here is derived from an EMBL/GenBank/DDBJ whole genome shotgun (WGS) entry which is preliminary data.</text>
</comment>
<dbReference type="Proteomes" id="UP000031967">
    <property type="component" value="Unassembled WGS sequence"/>
</dbReference>
<evidence type="ECO:0000256" key="1">
    <source>
        <dbReference type="SAM" id="Phobius"/>
    </source>
</evidence>
<accession>A0ABR5AG54</accession>
<gene>
    <name evidence="2" type="ORF">SD70_15985</name>
</gene>
<feature type="transmembrane region" description="Helical" evidence="1">
    <location>
        <begin position="6"/>
        <end position="26"/>
    </location>
</feature>
<reference evidence="2 3" key="1">
    <citation type="submission" date="2014-12" db="EMBL/GenBank/DDBJ databases">
        <title>Draft genome sequence of Paenibacillus kamchatkensis strain B-2647.</title>
        <authorList>
            <person name="Karlyshev A.V."/>
            <person name="Kudryashova E.B."/>
        </authorList>
    </citation>
    <scope>NUCLEOTIDE SEQUENCE [LARGE SCALE GENOMIC DNA]</scope>
    <source>
        <strain evidence="2 3">VKM B-2647</strain>
    </source>
</reference>
<organism evidence="2 3">
    <name type="scientific">Gordoniibacillus kamchatkensis</name>
    <dbReference type="NCBI Taxonomy" id="1590651"/>
    <lineage>
        <taxon>Bacteria</taxon>
        <taxon>Bacillati</taxon>
        <taxon>Bacillota</taxon>
        <taxon>Bacilli</taxon>
        <taxon>Bacillales</taxon>
        <taxon>Paenibacillaceae</taxon>
        <taxon>Gordoniibacillus</taxon>
    </lineage>
</organism>
<sequence length="179" mass="19835">MRLRLLPIAISVAVSSVILFGGWFGYHSYAMENPLMNIVQGVPGVKDVQMNLKTDEVDVSLKLDPKAGSSLRQVYQAIETQGAAIVGKREVKVNVTNVSSEALERWWSSALFDVAQAMETKQYASIPKVLEQHKSELAGLSVSTEMDDQNVYVQMTQGDKSKYVILPRTGEKMVVWQNG</sequence>
<dbReference type="EMBL" id="JXAK01000027">
    <property type="protein sequence ID" value="KIL40035.1"/>
    <property type="molecule type" value="Genomic_DNA"/>
</dbReference>
<protein>
    <submittedName>
        <fullName evidence="2">Uncharacterized protein</fullName>
    </submittedName>
</protein>
<keyword evidence="1" id="KW-0812">Transmembrane</keyword>
<keyword evidence="1" id="KW-0472">Membrane</keyword>
<name>A0ABR5AG54_9BACL</name>
<dbReference type="RefSeq" id="WP_041048538.1">
    <property type="nucleotide sequence ID" value="NZ_JXAK01000027.1"/>
</dbReference>
<evidence type="ECO:0000313" key="2">
    <source>
        <dbReference type="EMBL" id="KIL40035.1"/>
    </source>
</evidence>